<dbReference type="Pfam" id="PF12505">
    <property type="entry name" value="DUF3712"/>
    <property type="match status" value="1"/>
</dbReference>
<feature type="region of interest" description="Disordered" evidence="1">
    <location>
        <begin position="42"/>
        <end position="66"/>
    </location>
</feature>
<protein>
    <submittedName>
        <fullName evidence="3">3106_t:CDS:1</fullName>
    </submittedName>
</protein>
<reference evidence="3" key="1">
    <citation type="submission" date="2021-06" db="EMBL/GenBank/DDBJ databases">
        <authorList>
            <person name="Kallberg Y."/>
            <person name="Tangrot J."/>
            <person name="Rosling A."/>
        </authorList>
    </citation>
    <scope>NUCLEOTIDE SEQUENCE</scope>
    <source>
        <strain evidence="3">FL130A</strain>
    </source>
</reference>
<sequence>MANVHGQYIVPGPEPIEPDRYNNNRESFITNGTEILSYTGTELSHDNNQQGDGNDENEAAADQTIEPTEKKPLYRQRRFWYICCGINAVITIILILLIVFVIFPAIAQKSIDKSKLSFERVSIQMPISENSFNLARSGRVSNGGSIKATVSFPQPIDVIWNQKKIGELQLPETKISGGDSEIVSTGPFNITDVKAFSQFTIEQLNSDLFNWTLNGKVDVKALGLSARGLNFNKTIVTPGGRGFKNSTILHYQFITYNDIPLGGQNITVSMWNPSPISVYLGTLGLHIYYRETYMGLIETTKLTINPGENTINFVGSFVSNFSANDTGNLVDLFTRIAFEQVVVNNAKGAYAKPDGVHEISWLSTGVQAIEMTNVLPNVTLPPLFSLFNISFPPLSDSN</sequence>
<proteinExistence type="predicted"/>
<feature type="transmembrane region" description="Helical" evidence="2">
    <location>
        <begin position="79"/>
        <end position="107"/>
    </location>
</feature>
<gene>
    <name evidence="3" type="ORF">ALEPTO_LOCUS2386</name>
</gene>
<evidence type="ECO:0000256" key="2">
    <source>
        <dbReference type="SAM" id="Phobius"/>
    </source>
</evidence>
<dbReference type="EMBL" id="CAJVPS010000343">
    <property type="protein sequence ID" value="CAG8478922.1"/>
    <property type="molecule type" value="Genomic_DNA"/>
</dbReference>
<organism evidence="3 4">
    <name type="scientific">Ambispora leptoticha</name>
    <dbReference type="NCBI Taxonomy" id="144679"/>
    <lineage>
        <taxon>Eukaryota</taxon>
        <taxon>Fungi</taxon>
        <taxon>Fungi incertae sedis</taxon>
        <taxon>Mucoromycota</taxon>
        <taxon>Glomeromycotina</taxon>
        <taxon>Glomeromycetes</taxon>
        <taxon>Archaeosporales</taxon>
        <taxon>Ambisporaceae</taxon>
        <taxon>Ambispora</taxon>
    </lineage>
</organism>
<accession>A0A9N8W9I0</accession>
<dbReference type="OrthoDB" id="10039566at2759"/>
<evidence type="ECO:0000313" key="3">
    <source>
        <dbReference type="EMBL" id="CAG8478922.1"/>
    </source>
</evidence>
<dbReference type="InterPro" id="IPR022185">
    <property type="entry name" value="DUF3712"/>
</dbReference>
<keyword evidence="2" id="KW-0812">Transmembrane</keyword>
<keyword evidence="4" id="KW-1185">Reference proteome</keyword>
<evidence type="ECO:0000256" key="1">
    <source>
        <dbReference type="SAM" id="MobiDB-lite"/>
    </source>
</evidence>
<dbReference type="PANTHER" id="PTHR35895:SF1">
    <property type="entry name" value="LIPID-BINDING SERUM GLYCOPROTEIN C-TERMINAL DOMAIN-CONTAINING PROTEIN"/>
    <property type="match status" value="1"/>
</dbReference>
<dbReference type="GO" id="GO:0000329">
    <property type="term" value="C:fungal-type vacuole membrane"/>
    <property type="evidence" value="ECO:0007669"/>
    <property type="project" value="InterPro"/>
</dbReference>
<comment type="caution">
    <text evidence="3">The sequence shown here is derived from an EMBL/GenBank/DDBJ whole genome shotgun (WGS) entry which is preliminary data.</text>
</comment>
<name>A0A9N8W9I0_9GLOM</name>
<dbReference type="AlphaFoldDB" id="A0A9N8W9I0"/>
<dbReference type="Proteomes" id="UP000789508">
    <property type="component" value="Unassembled WGS sequence"/>
</dbReference>
<dbReference type="PANTHER" id="PTHR35895">
    <property type="entry name" value="CHROMOSOME 16, WHOLE GENOME SHOTGUN SEQUENCE"/>
    <property type="match status" value="1"/>
</dbReference>
<keyword evidence="2" id="KW-1133">Transmembrane helix</keyword>
<keyword evidence="2" id="KW-0472">Membrane</keyword>
<dbReference type="InterPro" id="IPR046368">
    <property type="entry name" value="Tag1"/>
</dbReference>
<evidence type="ECO:0000313" key="4">
    <source>
        <dbReference type="Proteomes" id="UP000789508"/>
    </source>
</evidence>